<proteinExistence type="predicted"/>
<dbReference type="Proteomes" id="UP001063475">
    <property type="component" value="Unassembled WGS sequence"/>
</dbReference>
<dbReference type="RefSeq" id="WP_263469663.1">
    <property type="nucleotide sequence ID" value="NZ_JAMSHA010000001.1"/>
</dbReference>
<organism evidence="1 2">
    <name type="scientific">Pseudomonas mercuritolerans</name>
    <dbReference type="NCBI Taxonomy" id="2951809"/>
    <lineage>
        <taxon>Bacteria</taxon>
        <taxon>Pseudomonadati</taxon>
        <taxon>Pseudomonadota</taxon>
        <taxon>Gammaproteobacteria</taxon>
        <taxon>Pseudomonadales</taxon>
        <taxon>Pseudomonadaceae</taxon>
        <taxon>Pseudomonas</taxon>
    </lineage>
</organism>
<comment type="caution">
    <text evidence="1">The sequence shown here is derived from an EMBL/GenBank/DDBJ whole genome shotgun (WGS) entry which is preliminary data.</text>
</comment>
<name>A0ABT2XPD9_9PSED</name>
<reference evidence="1" key="1">
    <citation type="submission" date="2022-06" db="EMBL/GenBank/DDBJ databases">
        <title>De novo draft assembly of the Pseudomonas mercurotoleraris sp. nov., isolated from the plants rhizosphere.</title>
        <authorList>
            <person name="Robas M."/>
            <person name="Gonzalez D."/>
            <person name="Fernandez V.M."/>
            <person name="Luna L."/>
            <person name="Provanza A."/>
            <person name="Jimenez P.A."/>
        </authorList>
    </citation>
    <scope>NUCLEOTIDE SEQUENCE</scope>
    <source>
        <strain evidence="1">SAICEUPSM</strain>
    </source>
</reference>
<evidence type="ECO:0000313" key="2">
    <source>
        <dbReference type="Proteomes" id="UP001063475"/>
    </source>
</evidence>
<evidence type="ECO:0000313" key="1">
    <source>
        <dbReference type="EMBL" id="MCV2220563.1"/>
    </source>
</evidence>
<dbReference type="EMBL" id="JAMSHA010000001">
    <property type="protein sequence ID" value="MCV2220563.1"/>
    <property type="molecule type" value="Genomic_DNA"/>
</dbReference>
<gene>
    <name evidence="1" type="ORF">ND528_03165</name>
</gene>
<protein>
    <submittedName>
        <fullName evidence="1">Uncharacterized protein</fullName>
    </submittedName>
</protein>
<accession>A0ABT2XPD9</accession>
<sequence>MSKVKKESLQRHTPPSLVSGFKAAQTSNVLIIDFITALPGETEAIFDSVVLTKDITQNLLKALNQFLENDDGEKN</sequence>
<keyword evidence="2" id="KW-1185">Reference proteome</keyword>